<feature type="compositionally biased region" description="Polar residues" evidence="1">
    <location>
        <begin position="10"/>
        <end position="26"/>
    </location>
</feature>
<name>A0A382L6E0_9ZZZZ</name>
<protein>
    <submittedName>
        <fullName evidence="2">Uncharacterized protein</fullName>
    </submittedName>
</protein>
<dbReference type="EMBL" id="UINC01084583">
    <property type="protein sequence ID" value="SVC31365.1"/>
    <property type="molecule type" value="Genomic_DNA"/>
</dbReference>
<feature type="region of interest" description="Disordered" evidence="1">
    <location>
        <begin position="1"/>
        <end position="34"/>
    </location>
</feature>
<gene>
    <name evidence="2" type="ORF">METZ01_LOCUS284219</name>
</gene>
<dbReference type="SUPFAM" id="SSF56954">
    <property type="entry name" value="Outer membrane efflux proteins (OEP)"/>
    <property type="match status" value="1"/>
</dbReference>
<proteinExistence type="predicted"/>
<feature type="non-terminal residue" evidence="2">
    <location>
        <position position="68"/>
    </location>
</feature>
<accession>A0A382L6E0</accession>
<reference evidence="2" key="1">
    <citation type="submission" date="2018-05" db="EMBL/GenBank/DDBJ databases">
        <authorList>
            <person name="Lanie J.A."/>
            <person name="Ng W.-L."/>
            <person name="Kazmierczak K.M."/>
            <person name="Andrzejewski T.M."/>
            <person name="Davidsen T.M."/>
            <person name="Wayne K.J."/>
            <person name="Tettelin H."/>
            <person name="Glass J.I."/>
            <person name="Rusch D."/>
            <person name="Podicherti R."/>
            <person name="Tsui H.-C.T."/>
            <person name="Winkler M.E."/>
        </authorList>
    </citation>
    <scope>NUCLEOTIDE SEQUENCE</scope>
</reference>
<organism evidence="2">
    <name type="scientific">marine metagenome</name>
    <dbReference type="NCBI Taxonomy" id="408172"/>
    <lineage>
        <taxon>unclassified sequences</taxon>
        <taxon>metagenomes</taxon>
        <taxon>ecological metagenomes</taxon>
    </lineage>
</organism>
<evidence type="ECO:0000313" key="2">
    <source>
        <dbReference type="EMBL" id="SVC31365.1"/>
    </source>
</evidence>
<sequence length="68" mass="7479">MSYAYGSKKPTLTSTISGTYANADKNTSTASTTPETLTDKYQLTLSQNLYDAGYNELEIARSKILFND</sequence>
<dbReference type="AlphaFoldDB" id="A0A382L6E0"/>
<evidence type="ECO:0000256" key="1">
    <source>
        <dbReference type="SAM" id="MobiDB-lite"/>
    </source>
</evidence>